<evidence type="ECO:0000259" key="2">
    <source>
        <dbReference type="Pfam" id="PF02911"/>
    </source>
</evidence>
<dbReference type="Proteomes" id="UP000256988">
    <property type="component" value="Unassembled WGS sequence"/>
</dbReference>
<gene>
    <name evidence="3" type="ORF">DFO60_4913</name>
</gene>
<dbReference type="InterPro" id="IPR011034">
    <property type="entry name" value="Formyl_transferase-like_C_sf"/>
</dbReference>
<evidence type="ECO:0000313" key="3">
    <source>
        <dbReference type="EMBL" id="REC98854.1"/>
    </source>
</evidence>
<name>A0A3D9E8W8_ECTOL</name>
<protein>
    <submittedName>
        <fullName evidence="3">Methionyl-tRNA formyltransferase</fullName>
    </submittedName>
</protein>
<evidence type="ECO:0000259" key="1">
    <source>
        <dbReference type="Pfam" id="PF00551"/>
    </source>
</evidence>
<sequence length="243" mass="26690">MKTAIVFAYHDIGCAGLAALIQAGYPIAAVFTHPDDPSENRFFGSVAQLCARHGIPVHAPEDVNHPIWVERIRALEPDFIFSFYYRNLLSGDVLACAKRGAYNLHGSLLPRYRGRAPANWVLVNGETETGVTLHRMVKRADAGPIVAQKRVEIAPDDTALTLHAKLRETSQALLNEVLPILASATVQEREQDESQATTFGRRSAADGELEWSRPAVELGNLVRAVTQPYPGAFGWIGDRKLIV</sequence>
<keyword evidence="3" id="KW-0808">Transferase</keyword>
<feature type="domain" description="Formyl transferase N-terminal" evidence="1">
    <location>
        <begin position="27"/>
        <end position="178"/>
    </location>
</feature>
<dbReference type="GO" id="GO:0004479">
    <property type="term" value="F:methionyl-tRNA formyltransferase activity"/>
    <property type="evidence" value="ECO:0007669"/>
    <property type="project" value="TreeGrafter"/>
</dbReference>
<dbReference type="InterPro" id="IPR036477">
    <property type="entry name" value="Formyl_transf_N_sf"/>
</dbReference>
<proteinExistence type="predicted"/>
<dbReference type="SUPFAM" id="SSF50486">
    <property type="entry name" value="FMT C-terminal domain-like"/>
    <property type="match status" value="1"/>
</dbReference>
<accession>A0A3D9E8W8</accession>
<comment type="caution">
    <text evidence="3">The sequence shown here is derived from an EMBL/GenBank/DDBJ whole genome shotgun (WGS) entry which is preliminary data.</text>
</comment>
<feature type="domain" description="Formyl transferase C-terminal" evidence="2">
    <location>
        <begin position="204"/>
        <end position="241"/>
    </location>
</feature>
<organism evidence="3 4">
    <name type="scientific">Ectopseudomonas oleovorans</name>
    <name type="common">Pseudomonas oleovorans</name>
    <dbReference type="NCBI Taxonomy" id="301"/>
    <lineage>
        <taxon>Bacteria</taxon>
        <taxon>Pseudomonadati</taxon>
        <taxon>Pseudomonadota</taxon>
        <taxon>Gammaproteobacteria</taxon>
        <taxon>Pseudomonadales</taxon>
        <taxon>Pseudomonadaceae</taxon>
        <taxon>Ectopseudomonas</taxon>
    </lineage>
</organism>
<dbReference type="Gene3D" id="3.40.50.12230">
    <property type="match status" value="1"/>
</dbReference>
<dbReference type="AlphaFoldDB" id="A0A3D9E8W8"/>
<dbReference type="Pfam" id="PF02911">
    <property type="entry name" value="Formyl_trans_C"/>
    <property type="match status" value="1"/>
</dbReference>
<dbReference type="EMBL" id="QRDL01000012">
    <property type="protein sequence ID" value="REC98854.1"/>
    <property type="molecule type" value="Genomic_DNA"/>
</dbReference>
<evidence type="ECO:0000313" key="4">
    <source>
        <dbReference type="Proteomes" id="UP000256988"/>
    </source>
</evidence>
<dbReference type="SUPFAM" id="SSF53328">
    <property type="entry name" value="Formyltransferase"/>
    <property type="match status" value="1"/>
</dbReference>
<dbReference type="InterPro" id="IPR005793">
    <property type="entry name" value="Formyl_trans_C"/>
</dbReference>
<dbReference type="PANTHER" id="PTHR11138">
    <property type="entry name" value="METHIONYL-TRNA FORMYLTRANSFERASE"/>
    <property type="match status" value="1"/>
</dbReference>
<dbReference type="GO" id="GO:0005829">
    <property type="term" value="C:cytosol"/>
    <property type="evidence" value="ECO:0007669"/>
    <property type="project" value="TreeGrafter"/>
</dbReference>
<dbReference type="PANTHER" id="PTHR11138:SF5">
    <property type="entry name" value="METHIONYL-TRNA FORMYLTRANSFERASE, MITOCHONDRIAL"/>
    <property type="match status" value="1"/>
</dbReference>
<reference evidence="3 4" key="1">
    <citation type="submission" date="2018-07" db="EMBL/GenBank/DDBJ databases">
        <title>Genome sequencing of rice bacterial endophytes.</title>
        <authorList>
            <person name="Venturi V."/>
        </authorList>
    </citation>
    <scope>NUCLEOTIDE SEQUENCE [LARGE SCALE GENOMIC DNA]</scope>
    <source>
        <strain evidence="3 4">AG1002</strain>
    </source>
</reference>
<dbReference type="InterPro" id="IPR002376">
    <property type="entry name" value="Formyl_transf_N"/>
</dbReference>
<feature type="non-terminal residue" evidence="3">
    <location>
        <position position="243"/>
    </location>
</feature>
<dbReference type="Pfam" id="PF00551">
    <property type="entry name" value="Formyl_trans_N"/>
    <property type="match status" value="1"/>
</dbReference>